<dbReference type="InterPro" id="IPR012657">
    <property type="entry name" value="23S_rRNA-intervening_sequence"/>
</dbReference>
<dbReference type="Pfam" id="PF05635">
    <property type="entry name" value="23S_rRNA_IVP"/>
    <property type="match status" value="1"/>
</dbReference>
<dbReference type="PANTHER" id="PTHR38471:SF2">
    <property type="entry name" value="FOUR HELIX BUNDLE PROTEIN"/>
    <property type="match status" value="1"/>
</dbReference>
<proteinExistence type="predicted"/>
<keyword evidence="2" id="KW-1185">Reference proteome</keyword>
<evidence type="ECO:0000313" key="1">
    <source>
        <dbReference type="EMBL" id="PWH86777.1"/>
    </source>
</evidence>
<organism evidence="1 2">
    <name type="scientific">Brumimicrobium oceani</name>
    <dbReference type="NCBI Taxonomy" id="2100725"/>
    <lineage>
        <taxon>Bacteria</taxon>
        <taxon>Pseudomonadati</taxon>
        <taxon>Bacteroidota</taxon>
        <taxon>Flavobacteriia</taxon>
        <taxon>Flavobacteriales</taxon>
        <taxon>Crocinitomicaceae</taxon>
        <taxon>Brumimicrobium</taxon>
    </lineage>
</organism>
<sequence>MRIYEFEEIQGWQKAKELSIGVYKNFSDNKDYGFKDQIQRAAVSVMNNIAEGYESQTNRVFIRYLYIAKGSCGEVRSMLYLAKEFNYISNEQFEKLHKLSLDAIRLISGFIKHLSENPDKKRT</sequence>
<dbReference type="RefSeq" id="WP_109357858.1">
    <property type="nucleotide sequence ID" value="NZ_QFRJ01000001.1"/>
</dbReference>
<dbReference type="NCBIfam" id="TIGR02436">
    <property type="entry name" value="four helix bundle protein"/>
    <property type="match status" value="1"/>
</dbReference>
<comment type="caution">
    <text evidence="1">The sequence shown here is derived from an EMBL/GenBank/DDBJ whole genome shotgun (WGS) entry which is preliminary data.</text>
</comment>
<dbReference type="EMBL" id="QFRJ01000001">
    <property type="protein sequence ID" value="PWH86777.1"/>
    <property type="molecule type" value="Genomic_DNA"/>
</dbReference>
<gene>
    <name evidence="1" type="ORF">DIT68_00495</name>
</gene>
<dbReference type="AlphaFoldDB" id="A0A2U2XG96"/>
<accession>A0A2U2XG96</accession>
<dbReference type="Gene3D" id="1.20.1440.60">
    <property type="entry name" value="23S rRNA-intervening sequence"/>
    <property type="match status" value="1"/>
</dbReference>
<dbReference type="PANTHER" id="PTHR38471">
    <property type="entry name" value="FOUR HELIX BUNDLE PROTEIN"/>
    <property type="match status" value="1"/>
</dbReference>
<reference evidence="1 2" key="1">
    <citation type="submission" date="2018-05" db="EMBL/GenBank/DDBJ databases">
        <title>Brumimicrobium oceani sp. nov., isolated from coastal sediment.</title>
        <authorList>
            <person name="Kou Y."/>
        </authorList>
    </citation>
    <scope>NUCLEOTIDE SEQUENCE [LARGE SCALE GENOMIC DNA]</scope>
    <source>
        <strain evidence="1 2">C305</strain>
    </source>
</reference>
<dbReference type="SUPFAM" id="SSF158446">
    <property type="entry name" value="IVS-encoded protein-like"/>
    <property type="match status" value="1"/>
</dbReference>
<reference evidence="1 2" key="2">
    <citation type="submission" date="2018-05" db="EMBL/GenBank/DDBJ databases">
        <authorList>
            <person name="Lanie J.A."/>
            <person name="Ng W.-L."/>
            <person name="Kazmierczak K.M."/>
            <person name="Andrzejewski T.M."/>
            <person name="Davidsen T.M."/>
            <person name="Wayne K.J."/>
            <person name="Tettelin H."/>
            <person name="Glass J.I."/>
            <person name="Rusch D."/>
            <person name="Podicherti R."/>
            <person name="Tsui H.-C.T."/>
            <person name="Winkler M.E."/>
        </authorList>
    </citation>
    <scope>NUCLEOTIDE SEQUENCE [LARGE SCALE GENOMIC DNA]</scope>
    <source>
        <strain evidence="1 2">C305</strain>
    </source>
</reference>
<dbReference type="OrthoDB" id="5515766at2"/>
<dbReference type="InterPro" id="IPR036583">
    <property type="entry name" value="23S_rRNA_IVS_sf"/>
</dbReference>
<evidence type="ECO:0000313" key="2">
    <source>
        <dbReference type="Proteomes" id="UP000245370"/>
    </source>
</evidence>
<name>A0A2U2XG96_9FLAO</name>
<dbReference type="Proteomes" id="UP000245370">
    <property type="component" value="Unassembled WGS sequence"/>
</dbReference>
<dbReference type="CDD" id="cd16377">
    <property type="entry name" value="23S_rRNA_IVP_like"/>
    <property type="match status" value="1"/>
</dbReference>
<protein>
    <submittedName>
        <fullName evidence="1">Four helix bundle protein</fullName>
    </submittedName>
</protein>